<dbReference type="PANTHER" id="PTHR43735">
    <property type="entry name" value="APOPTOSIS-INDUCING FACTOR 1"/>
    <property type="match status" value="1"/>
</dbReference>
<dbReference type="AlphaFoldDB" id="A0A7U2MCQ9"/>
<dbReference type="PANTHER" id="PTHR43735:SF24">
    <property type="entry name" value="NUCLEOTIDE-DISULPHIDE OXIDOREDUCTASE AMID-LIKE, PUTATIVE (AFU_ORTHOLOGUE AFUA_1G17180)-RELATED"/>
    <property type="match status" value="1"/>
</dbReference>
<dbReference type="Proteomes" id="UP000596276">
    <property type="component" value="Chromosome 2"/>
</dbReference>
<dbReference type="EMBL" id="CP044622">
    <property type="protein sequence ID" value="QRD81302.1"/>
    <property type="molecule type" value="Genomic_DNA"/>
</dbReference>
<dbReference type="PRINTS" id="PR00411">
    <property type="entry name" value="PNDRDTASEI"/>
</dbReference>
<evidence type="ECO:0000259" key="1">
    <source>
        <dbReference type="Pfam" id="PF07992"/>
    </source>
</evidence>
<name>A0A7U2MCQ9_ASPFN</name>
<dbReference type="GO" id="GO:0004174">
    <property type="term" value="F:electron-transferring-flavoprotein dehydrogenase activity"/>
    <property type="evidence" value="ECO:0007669"/>
    <property type="project" value="TreeGrafter"/>
</dbReference>
<dbReference type="InterPro" id="IPR023753">
    <property type="entry name" value="FAD/NAD-binding_dom"/>
</dbReference>
<keyword evidence="3" id="KW-1185">Reference proteome</keyword>
<evidence type="ECO:0000313" key="2">
    <source>
        <dbReference type="EMBL" id="QRD81302.1"/>
    </source>
</evidence>
<dbReference type="VEuPathDB" id="FungiDB:AFLA_012252"/>
<feature type="domain" description="FAD/NAD(P)-binding" evidence="1">
    <location>
        <begin position="70"/>
        <end position="387"/>
    </location>
</feature>
<dbReference type="GO" id="GO:0050660">
    <property type="term" value="F:flavin adenine dinucleotide binding"/>
    <property type="evidence" value="ECO:0007669"/>
    <property type="project" value="TreeGrafter"/>
</dbReference>
<dbReference type="GO" id="GO:0005737">
    <property type="term" value="C:cytoplasm"/>
    <property type="evidence" value="ECO:0007669"/>
    <property type="project" value="TreeGrafter"/>
</dbReference>
<accession>A0A7U2MCQ9</accession>
<protein>
    <recommendedName>
        <fullName evidence="1">FAD/NAD(P)-binding domain-containing protein</fullName>
    </recommendedName>
</protein>
<reference evidence="3" key="1">
    <citation type="journal article" date="2021" name="G3 (Bethesda)">
        <title>Chromosome assembled and annotated genome sequence of Aspergillus flavus NRRL 3357.</title>
        <authorList>
            <person name="Skerker J.M."/>
            <person name="Pianalto K.M."/>
            <person name="Mondo S.J."/>
            <person name="Yang K."/>
            <person name="Arkin A.P."/>
            <person name="Keller N.P."/>
            <person name="Grigoriev I.V."/>
            <person name="Louise Glass N.L."/>
        </authorList>
    </citation>
    <scope>NUCLEOTIDE SEQUENCE [LARGE SCALE GENOMIC DNA]</scope>
    <source>
        <strain evidence="3">ATCC 200026 / FGSC A1120 / IAM 13836 / NRRL 3357 / JCM 12722 / SRRC 167</strain>
    </source>
</reference>
<dbReference type="VEuPathDB" id="FungiDB:F9C07_2276753"/>
<dbReference type="Gene3D" id="3.50.50.100">
    <property type="match status" value="1"/>
</dbReference>
<dbReference type="Pfam" id="PF07992">
    <property type="entry name" value="Pyr_redox_2"/>
    <property type="match status" value="1"/>
</dbReference>
<gene>
    <name evidence="2" type="ORF">F9C07_2276753</name>
</gene>
<organism evidence="2 3">
    <name type="scientific">Aspergillus flavus (strain ATCC 200026 / FGSC A1120 / IAM 13836 / NRRL 3357 / JCM 12722 / SRRC 167)</name>
    <dbReference type="NCBI Taxonomy" id="332952"/>
    <lineage>
        <taxon>Eukaryota</taxon>
        <taxon>Fungi</taxon>
        <taxon>Dikarya</taxon>
        <taxon>Ascomycota</taxon>
        <taxon>Pezizomycotina</taxon>
        <taxon>Eurotiomycetes</taxon>
        <taxon>Eurotiomycetidae</taxon>
        <taxon>Eurotiales</taxon>
        <taxon>Aspergillaceae</taxon>
        <taxon>Aspergillus</taxon>
        <taxon>Aspergillus subgen. Circumdati</taxon>
    </lineage>
</organism>
<dbReference type="PRINTS" id="PR00368">
    <property type="entry name" value="FADPNR"/>
</dbReference>
<sequence>MVFDMKLCRLNLRMIPSFIFHTTHPYTKLIARPYSKPKDTIALQQPMPQHTTVVPRSRNHPPYAAVRKPKIVIVGCSYAGMSATLTLTALKGGLPIPFASYGDYSHLQNVPSVQDFDITVVDERDGFFHSVGAPLAHISPAETSVMWKVYKGFSELSRPDIDFVQGTVISIDPTSQLMRYQDLEGRSQHLKYDYILISSGLRRPWPIVPRSRHFCSYLSDASTFIEKIIEAEKLGVVVVGGGAIGVEFAGKIKTHYTGTPVTLVHSRHQLLSNEPLPEEFKTRTLELLRAQGIDVILNQRADVQELPDGTFYVKFQDGNRLHTGMVIMAMASPTPSSQFLPSYILSNGSINTDSNLQIISRDEVIPRMFAAGDIVNVAGIKLGGNAMLMGSVAAANIYSLLVAQHNPSWRSAMERYEPMEPKMALSVGNSAVCYTSDDGVKYGKEWVEPIFGSDLGWSKILSTLGLNNYENTAL</sequence>
<dbReference type="InterPro" id="IPR036188">
    <property type="entry name" value="FAD/NAD-bd_sf"/>
</dbReference>
<dbReference type="SUPFAM" id="SSF51905">
    <property type="entry name" value="FAD/NAD(P)-binding domain"/>
    <property type="match status" value="1"/>
</dbReference>
<proteinExistence type="predicted"/>
<evidence type="ECO:0000313" key="3">
    <source>
        <dbReference type="Proteomes" id="UP000596276"/>
    </source>
</evidence>